<evidence type="ECO:0000313" key="1">
    <source>
        <dbReference type="EMBL" id="CAG8789199.1"/>
    </source>
</evidence>
<dbReference type="EMBL" id="CAJVPY010026087">
    <property type="protein sequence ID" value="CAG8789199.1"/>
    <property type="molecule type" value="Genomic_DNA"/>
</dbReference>
<evidence type="ECO:0000313" key="2">
    <source>
        <dbReference type="Proteomes" id="UP000789405"/>
    </source>
</evidence>
<sequence>THAAGKQDLLQEQWWHQQQNYQGGTNGQLKGIVPVIIVTGIV</sequence>
<feature type="non-terminal residue" evidence="1">
    <location>
        <position position="1"/>
    </location>
</feature>
<comment type="caution">
    <text evidence="1">The sequence shown here is derived from an EMBL/GenBank/DDBJ whole genome shotgun (WGS) entry which is preliminary data.</text>
</comment>
<dbReference type="AlphaFoldDB" id="A0A9N9JRU8"/>
<dbReference type="Proteomes" id="UP000789405">
    <property type="component" value="Unassembled WGS sequence"/>
</dbReference>
<keyword evidence="2" id="KW-1185">Reference proteome</keyword>
<organism evidence="1 2">
    <name type="scientific">Dentiscutata erythropus</name>
    <dbReference type="NCBI Taxonomy" id="1348616"/>
    <lineage>
        <taxon>Eukaryota</taxon>
        <taxon>Fungi</taxon>
        <taxon>Fungi incertae sedis</taxon>
        <taxon>Mucoromycota</taxon>
        <taxon>Glomeromycotina</taxon>
        <taxon>Glomeromycetes</taxon>
        <taxon>Diversisporales</taxon>
        <taxon>Gigasporaceae</taxon>
        <taxon>Dentiscutata</taxon>
    </lineage>
</organism>
<name>A0A9N9JRU8_9GLOM</name>
<gene>
    <name evidence="1" type="ORF">DERYTH_LOCUS21057</name>
</gene>
<protein>
    <submittedName>
        <fullName evidence="1">17353_t:CDS:1</fullName>
    </submittedName>
</protein>
<reference evidence="1" key="1">
    <citation type="submission" date="2021-06" db="EMBL/GenBank/DDBJ databases">
        <authorList>
            <person name="Kallberg Y."/>
            <person name="Tangrot J."/>
            <person name="Rosling A."/>
        </authorList>
    </citation>
    <scope>NUCLEOTIDE SEQUENCE</scope>
    <source>
        <strain evidence="1">MA453B</strain>
    </source>
</reference>
<accession>A0A9N9JRU8</accession>
<proteinExistence type="predicted"/>